<dbReference type="PRINTS" id="PR00344">
    <property type="entry name" value="BCTRLSENSOR"/>
</dbReference>
<dbReference type="PROSITE" id="PS50109">
    <property type="entry name" value="HIS_KIN"/>
    <property type="match status" value="1"/>
</dbReference>
<dbReference type="SUPFAM" id="SSF55874">
    <property type="entry name" value="ATPase domain of HSP90 chaperone/DNA topoisomerase II/histidine kinase"/>
    <property type="match status" value="1"/>
</dbReference>
<comment type="caution">
    <text evidence="9">The sequence shown here is derived from an EMBL/GenBank/DDBJ whole genome shotgun (WGS) entry which is preliminary data.</text>
</comment>
<evidence type="ECO:0000256" key="3">
    <source>
        <dbReference type="ARBA" id="ARBA00022553"/>
    </source>
</evidence>
<accession>A0A964TE15</accession>
<proteinExistence type="predicted"/>
<keyword evidence="7" id="KW-0812">Transmembrane</keyword>
<dbReference type="Pfam" id="PF00512">
    <property type="entry name" value="HisKA"/>
    <property type="match status" value="1"/>
</dbReference>
<keyword evidence="10" id="KW-1185">Reference proteome</keyword>
<sequence length="425" mass="48785">MKKRNIYIIIFTVSLFGLAVVQYQYLQIGLSLAKVQFNRKVQDAANEIKEGLGTQNQLTFLVGKAIKEDDSYFNLSLDSVQDASSHFLNDFLTEKLVNHGLEAHFTYNLYSKDSIYYLQSPTDLKRKDNFASYPIELYGYLPELMDKRLVLELHFKNLNNYFLRQLNGLTLPSILFIIGIIAAIIWALRTYYWQRNVITTTNEFINNLTHELKTPVFSISLATKLLEEEASSKQQHVISLIKQQTERLSGHIDKVLELGSLEHKNVMTLQKIDFKPYLLKLCQEFETLSSIDGTAFEYSLEKGQYLINVERFHLENAINNLLDNAKKYAENPKIILQAILYKNNLEIRITDNGKGISKEDQEQIFKKYYRVSNGDEHSVKGYGLGLSYVKKVVQGFKGKIVLDSEPGKGTKITLLLPLIKNGKDL</sequence>
<dbReference type="EC" id="2.7.13.3" evidence="2"/>
<name>A0A964TE15_9FLAO</name>
<keyword evidence="4" id="KW-0808">Transferase</keyword>
<dbReference type="InterPro" id="IPR050351">
    <property type="entry name" value="BphY/WalK/GraS-like"/>
</dbReference>
<dbReference type="SUPFAM" id="SSF47384">
    <property type="entry name" value="Homodimeric domain of signal transducing histidine kinase"/>
    <property type="match status" value="1"/>
</dbReference>
<dbReference type="EMBL" id="JAAABI010000007">
    <property type="protein sequence ID" value="NAY93184.1"/>
    <property type="molecule type" value="Genomic_DNA"/>
</dbReference>
<evidence type="ECO:0000313" key="10">
    <source>
        <dbReference type="Proteomes" id="UP000667650"/>
    </source>
</evidence>
<dbReference type="InterPro" id="IPR003594">
    <property type="entry name" value="HATPase_dom"/>
</dbReference>
<feature type="transmembrane region" description="Helical" evidence="7">
    <location>
        <begin position="166"/>
        <end position="188"/>
    </location>
</feature>
<dbReference type="PANTHER" id="PTHR45453">
    <property type="entry name" value="PHOSPHATE REGULON SENSOR PROTEIN PHOR"/>
    <property type="match status" value="1"/>
</dbReference>
<keyword evidence="5 9" id="KW-0418">Kinase</keyword>
<dbReference type="GO" id="GO:0004721">
    <property type="term" value="F:phosphoprotein phosphatase activity"/>
    <property type="evidence" value="ECO:0007669"/>
    <property type="project" value="TreeGrafter"/>
</dbReference>
<dbReference type="GO" id="GO:0016036">
    <property type="term" value="P:cellular response to phosphate starvation"/>
    <property type="evidence" value="ECO:0007669"/>
    <property type="project" value="TreeGrafter"/>
</dbReference>
<reference evidence="9" key="1">
    <citation type="submission" date="2020-01" db="EMBL/GenBank/DDBJ databases">
        <title>Muricauda ochracea sp. nov., isolated from a tidal flat of Garorim bay in Korea.</title>
        <authorList>
            <person name="Kim D."/>
            <person name="Yoo Y."/>
            <person name="Kim J.-J."/>
        </authorList>
    </citation>
    <scope>NUCLEOTIDE SEQUENCE</scope>
    <source>
        <strain evidence="9">JGD-17</strain>
    </source>
</reference>
<dbReference type="GO" id="GO:0005886">
    <property type="term" value="C:plasma membrane"/>
    <property type="evidence" value="ECO:0007669"/>
    <property type="project" value="TreeGrafter"/>
</dbReference>
<dbReference type="InterPro" id="IPR005467">
    <property type="entry name" value="His_kinase_dom"/>
</dbReference>
<dbReference type="Pfam" id="PF02518">
    <property type="entry name" value="HATPase_c"/>
    <property type="match status" value="1"/>
</dbReference>
<dbReference type="GO" id="GO:0000155">
    <property type="term" value="F:phosphorelay sensor kinase activity"/>
    <property type="evidence" value="ECO:0007669"/>
    <property type="project" value="InterPro"/>
</dbReference>
<protein>
    <recommendedName>
        <fullName evidence="2">histidine kinase</fullName>
        <ecNumber evidence="2">2.7.13.3</ecNumber>
    </recommendedName>
</protein>
<keyword evidence="7" id="KW-0472">Membrane</keyword>
<organism evidence="9 10">
    <name type="scientific">Flagellimonas ochracea</name>
    <dbReference type="NCBI Taxonomy" id="2696472"/>
    <lineage>
        <taxon>Bacteria</taxon>
        <taxon>Pseudomonadati</taxon>
        <taxon>Bacteroidota</taxon>
        <taxon>Flavobacteriia</taxon>
        <taxon>Flavobacteriales</taxon>
        <taxon>Flavobacteriaceae</taxon>
        <taxon>Flagellimonas</taxon>
    </lineage>
</organism>
<dbReference type="PANTHER" id="PTHR45453:SF1">
    <property type="entry name" value="PHOSPHATE REGULON SENSOR PROTEIN PHOR"/>
    <property type="match status" value="1"/>
</dbReference>
<evidence type="ECO:0000256" key="6">
    <source>
        <dbReference type="ARBA" id="ARBA00023012"/>
    </source>
</evidence>
<dbReference type="SMART" id="SM00388">
    <property type="entry name" value="HisKA"/>
    <property type="match status" value="1"/>
</dbReference>
<evidence type="ECO:0000256" key="1">
    <source>
        <dbReference type="ARBA" id="ARBA00000085"/>
    </source>
</evidence>
<keyword evidence="7" id="KW-1133">Transmembrane helix</keyword>
<dbReference type="InterPro" id="IPR003661">
    <property type="entry name" value="HisK_dim/P_dom"/>
</dbReference>
<comment type="catalytic activity">
    <reaction evidence="1">
        <text>ATP + protein L-histidine = ADP + protein N-phospho-L-histidine.</text>
        <dbReference type="EC" id="2.7.13.3"/>
    </reaction>
</comment>
<dbReference type="Proteomes" id="UP000667650">
    <property type="component" value="Unassembled WGS sequence"/>
</dbReference>
<dbReference type="AlphaFoldDB" id="A0A964TE15"/>
<feature type="domain" description="Histidine kinase" evidence="8">
    <location>
        <begin position="207"/>
        <end position="420"/>
    </location>
</feature>
<dbReference type="Gene3D" id="3.30.565.10">
    <property type="entry name" value="Histidine kinase-like ATPase, C-terminal domain"/>
    <property type="match status" value="1"/>
</dbReference>
<dbReference type="InterPro" id="IPR004358">
    <property type="entry name" value="Sig_transdc_His_kin-like_C"/>
</dbReference>
<dbReference type="InterPro" id="IPR036890">
    <property type="entry name" value="HATPase_C_sf"/>
</dbReference>
<feature type="transmembrane region" description="Helical" evidence="7">
    <location>
        <begin position="6"/>
        <end position="26"/>
    </location>
</feature>
<evidence type="ECO:0000256" key="5">
    <source>
        <dbReference type="ARBA" id="ARBA00022777"/>
    </source>
</evidence>
<dbReference type="InterPro" id="IPR036097">
    <property type="entry name" value="HisK_dim/P_sf"/>
</dbReference>
<evidence type="ECO:0000259" key="8">
    <source>
        <dbReference type="PROSITE" id="PS50109"/>
    </source>
</evidence>
<evidence type="ECO:0000256" key="2">
    <source>
        <dbReference type="ARBA" id="ARBA00012438"/>
    </source>
</evidence>
<evidence type="ECO:0000313" key="9">
    <source>
        <dbReference type="EMBL" id="NAY93184.1"/>
    </source>
</evidence>
<gene>
    <name evidence="9" type="ORF">GTQ34_14815</name>
</gene>
<evidence type="ECO:0000256" key="7">
    <source>
        <dbReference type="SAM" id="Phobius"/>
    </source>
</evidence>
<keyword evidence="3" id="KW-0597">Phosphoprotein</keyword>
<evidence type="ECO:0000256" key="4">
    <source>
        <dbReference type="ARBA" id="ARBA00022679"/>
    </source>
</evidence>
<dbReference type="SMART" id="SM00387">
    <property type="entry name" value="HATPase_c"/>
    <property type="match status" value="1"/>
</dbReference>
<dbReference type="Gene3D" id="1.10.287.130">
    <property type="match status" value="1"/>
</dbReference>
<keyword evidence="6" id="KW-0902">Two-component regulatory system</keyword>
<dbReference type="CDD" id="cd00082">
    <property type="entry name" value="HisKA"/>
    <property type="match status" value="1"/>
</dbReference>